<name>A8J927_CHLRE</name>
<feature type="region of interest" description="Disordered" evidence="1">
    <location>
        <begin position="451"/>
        <end position="505"/>
    </location>
</feature>
<dbReference type="KEGG" id="cre:CHLRE_06g278169v5"/>
<evidence type="ECO:0000313" key="3">
    <source>
        <dbReference type="Proteomes" id="UP000006906"/>
    </source>
</evidence>
<feature type="compositionally biased region" description="Low complexity" evidence="1">
    <location>
        <begin position="472"/>
        <end position="482"/>
    </location>
</feature>
<dbReference type="RefSeq" id="XP_001698089.1">
    <property type="nucleotide sequence ID" value="XM_001698037.3"/>
</dbReference>
<dbReference type="OrthoDB" id="531498at2759"/>
<dbReference type="ProMEX" id="A8J927"/>
<organism evidence="2 3">
    <name type="scientific">Chlamydomonas reinhardtii</name>
    <name type="common">Chlamydomonas smithii</name>
    <dbReference type="NCBI Taxonomy" id="3055"/>
    <lineage>
        <taxon>Eukaryota</taxon>
        <taxon>Viridiplantae</taxon>
        <taxon>Chlorophyta</taxon>
        <taxon>core chlorophytes</taxon>
        <taxon>Chlorophyceae</taxon>
        <taxon>CS clade</taxon>
        <taxon>Chlamydomonadales</taxon>
        <taxon>Chlamydomonadaceae</taxon>
        <taxon>Chlamydomonas</taxon>
    </lineage>
</organism>
<dbReference type="GeneID" id="5723569"/>
<dbReference type="InParanoid" id="A8J927"/>
<keyword evidence="3" id="KW-1185">Reference proteome</keyword>
<dbReference type="Proteomes" id="UP000006906">
    <property type="component" value="Chromosome 6"/>
</dbReference>
<feature type="region of interest" description="Disordered" evidence="1">
    <location>
        <begin position="339"/>
        <end position="372"/>
    </location>
</feature>
<dbReference type="PaxDb" id="3055-EDO99674"/>
<dbReference type="AlphaFoldDB" id="A8J927"/>
<evidence type="ECO:0000313" key="2">
    <source>
        <dbReference type="EMBL" id="PNW82277.1"/>
    </source>
</evidence>
<evidence type="ECO:0000256" key="1">
    <source>
        <dbReference type="SAM" id="MobiDB-lite"/>
    </source>
</evidence>
<accession>A8J927</accession>
<proteinExistence type="predicted"/>
<dbReference type="Gramene" id="PNW82277">
    <property type="protein sequence ID" value="PNW82277"/>
    <property type="gene ID" value="CHLRE_06g278169v5"/>
</dbReference>
<feature type="compositionally biased region" description="Gly residues" evidence="1">
    <location>
        <begin position="483"/>
        <end position="496"/>
    </location>
</feature>
<reference evidence="2 3" key="1">
    <citation type="journal article" date="2007" name="Science">
        <title>The Chlamydomonas genome reveals the evolution of key animal and plant functions.</title>
        <authorList>
            <person name="Merchant S.S."/>
            <person name="Prochnik S.E."/>
            <person name="Vallon O."/>
            <person name="Harris E.H."/>
            <person name="Karpowicz S.J."/>
            <person name="Witman G.B."/>
            <person name="Terry A."/>
            <person name="Salamov A."/>
            <person name="Fritz-Laylin L.K."/>
            <person name="Marechal-Drouard L."/>
            <person name="Marshall W.F."/>
            <person name="Qu L.H."/>
            <person name="Nelson D.R."/>
            <person name="Sanderfoot A.A."/>
            <person name="Spalding M.H."/>
            <person name="Kapitonov V.V."/>
            <person name="Ren Q."/>
            <person name="Ferris P."/>
            <person name="Lindquist E."/>
            <person name="Shapiro H."/>
            <person name="Lucas S.M."/>
            <person name="Grimwood J."/>
            <person name="Schmutz J."/>
            <person name="Cardol P."/>
            <person name="Cerutti H."/>
            <person name="Chanfreau G."/>
            <person name="Chen C.L."/>
            <person name="Cognat V."/>
            <person name="Croft M.T."/>
            <person name="Dent R."/>
            <person name="Dutcher S."/>
            <person name="Fernandez E."/>
            <person name="Fukuzawa H."/>
            <person name="Gonzalez-Ballester D."/>
            <person name="Gonzalez-Halphen D."/>
            <person name="Hallmann A."/>
            <person name="Hanikenne M."/>
            <person name="Hippler M."/>
            <person name="Inwood W."/>
            <person name="Jabbari K."/>
            <person name="Kalanon M."/>
            <person name="Kuras R."/>
            <person name="Lefebvre P.A."/>
            <person name="Lemaire S.D."/>
            <person name="Lobanov A.V."/>
            <person name="Lohr M."/>
            <person name="Manuell A."/>
            <person name="Meier I."/>
            <person name="Mets L."/>
            <person name="Mittag M."/>
            <person name="Mittelmeier T."/>
            <person name="Moroney J.V."/>
            <person name="Moseley J."/>
            <person name="Napoli C."/>
            <person name="Nedelcu A.M."/>
            <person name="Niyogi K."/>
            <person name="Novoselov S.V."/>
            <person name="Paulsen I.T."/>
            <person name="Pazour G."/>
            <person name="Purton S."/>
            <person name="Ral J.P."/>
            <person name="Riano-Pachon D.M."/>
            <person name="Riekhof W."/>
            <person name="Rymarquis L."/>
            <person name="Schroda M."/>
            <person name="Stern D."/>
            <person name="Umen J."/>
            <person name="Willows R."/>
            <person name="Wilson N."/>
            <person name="Zimmer S.L."/>
            <person name="Allmer J."/>
            <person name="Balk J."/>
            <person name="Bisova K."/>
            <person name="Chen C.J."/>
            <person name="Elias M."/>
            <person name="Gendler K."/>
            <person name="Hauser C."/>
            <person name="Lamb M.R."/>
            <person name="Ledford H."/>
            <person name="Long J.C."/>
            <person name="Minagawa J."/>
            <person name="Page M.D."/>
            <person name="Pan J."/>
            <person name="Pootakham W."/>
            <person name="Roje S."/>
            <person name="Rose A."/>
            <person name="Stahlberg E."/>
            <person name="Terauchi A.M."/>
            <person name="Yang P."/>
            <person name="Ball S."/>
            <person name="Bowler C."/>
            <person name="Dieckmann C.L."/>
            <person name="Gladyshev V.N."/>
            <person name="Green P."/>
            <person name="Jorgensen R."/>
            <person name="Mayfield S."/>
            <person name="Mueller-Roeber B."/>
            <person name="Rajamani S."/>
            <person name="Sayre R.T."/>
            <person name="Brokstein P."/>
            <person name="Dubchak I."/>
            <person name="Goodstein D."/>
            <person name="Hornick L."/>
            <person name="Huang Y.W."/>
            <person name="Jhaveri J."/>
            <person name="Luo Y."/>
            <person name="Martinez D."/>
            <person name="Ngau W.C."/>
            <person name="Otillar B."/>
            <person name="Poliakov A."/>
            <person name="Porter A."/>
            <person name="Szajkowski L."/>
            <person name="Werner G."/>
            <person name="Zhou K."/>
            <person name="Grigoriev I.V."/>
            <person name="Rokhsar D.S."/>
            <person name="Grossman A.R."/>
        </authorList>
    </citation>
    <scope>NUCLEOTIDE SEQUENCE [LARGE SCALE GENOMIC DNA]</scope>
    <source>
        <strain evidence="3">CC-503</strain>
    </source>
</reference>
<protein>
    <submittedName>
        <fullName evidence="2">Uncharacterized protein</fullName>
    </submittedName>
</protein>
<feature type="compositionally biased region" description="Low complexity" evidence="1">
    <location>
        <begin position="339"/>
        <end position="348"/>
    </location>
</feature>
<sequence>MAEVAEAAAAAPPATQENGEEITRYSPEQVLKALNAIPDEERTFTATSLRSALQNQLAVLQACKAAKESGEATTLAEINNIIALFLKNVYDMVSALPGALAFDALEDLVARSGLLQPFVGGMRQADQTLVLVLGLPSKETLADTYEELIRIAGAAIVCYYHYTNFPSHVDAYPSDDAVLLFSSLALASCRDKETSEALEAKFTEAGAPISVAQIRWLMHFFRAQLSGLGSAVFWHLGDRTRFQEQLVAQQVDYLGLIKAVPENPAGYSYYVRGCLQFQQHSAAALFAQKGAVVAAAHHADFYKAQLDAQRAIALALAGGGASSTGAAVAGAVGQPSPGAVAAVEAQQGGDKKEEADAKEEGAKGKGGKGGKKEAVPVSLFKVGEVRALLEATKSGLEAERAQLPKVFEGLVSLNVVDAKVIADKVEPLVAASSVPDVAELPALSDFMYPTQAPQHLPRGAVSVGGEEEAGEGEQQQKGASGRANGGGVRVGGGRGGKGGKGRGKK</sequence>
<feature type="compositionally biased region" description="Basic and acidic residues" evidence="1">
    <location>
        <begin position="349"/>
        <end position="363"/>
    </location>
</feature>
<gene>
    <name evidence="2" type="ORF">CHLRE_06g278169v5</name>
</gene>
<dbReference type="OMA" id="TIVAMNA"/>
<dbReference type="EMBL" id="CM008967">
    <property type="protein sequence ID" value="PNW82277.1"/>
    <property type="molecule type" value="Genomic_DNA"/>
</dbReference>
<dbReference type="HOGENOM" id="CLU_540106_0_0_1"/>